<sequence>MGCNITLGPVRSQSQISLTDSILSGPVSPVDLKALLDEFKMNKIEAHDSKRKKKGSSLKSAHHHQNSSKSNGKTSSLDSLLLDFQGYPVISKLNPALLPQNANSLTSLSSISSELPPTARSVSVRSSPAFSRSSSICSEPPPLQERPFQTGYNFNVVQDENIDSDASDSETSMESTQTASDLFPLGEGYSPGGTSQGSFEAAAISSSSSLSSISSTCVFPKAKMELSSDDEKVTFSSASSSENSGVSFSSDSSDISSRSDSSIVSCHK</sequence>
<dbReference type="Proteomes" id="UP000887579">
    <property type="component" value="Unplaced"/>
</dbReference>
<evidence type="ECO:0000313" key="1">
    <source>
        <dbReference type="Proteomes" id="UP000887579"/>
    </source>
</evidence>
<name>A0AC34F5Y7_9BILA</name>
<evidence type="ECO:0000313" key="2">
    <source>
        <dbReference type="WBParaSite" id="ES5_v2.g12397.t1"/>
    </source>
</evidence>
<accession>A0AC34F5Y7</accession>
<proteinExistence type="predicted"/>
<organism evidence="1 2">
    <name type="scientific">Panagrolaimus sp. ES5</name>
    <dbReference type="NCBI Taxonomy" id="591445"/>
    <lineage>
        <taxon>Eukaryota</taxon>
        <taxon>Metazoa</taxon>
        <taxon>Ecdysozoa</taxon>
        <taxon>Nematoda</taxon>
        <taxon>Chromadorea</taxon>
        <taxon>Rhabditida</taxon>
        <taxon>Tylenchina</taxon>
        <taxon>Panagrolaimomorpha</taxon>
        <taxon>Panagrolaimoidea</taxon>
        <taxon>Panagrolaimidae</taxon>
        <taxon>Panagrolaimus</taxon>
    </lineage>
</organism>
<reference evidence="2" key="1">
    <citation type="submission" date="2022-11" db="UniProtKB">
        <authorList>
            <consortium name="WormBaseParasite"/>
        </authorList>
    </citation>
    <scope>IDENTIFICATION</scope>
</reference>
<protein>
    <submittedName>
        <fullName evidence="2">Uncharacterized protein</fullName>
    </submittedName>
</protein>
<dbReference type="WBParaSite" id="ES5_v2.g12397.t1">
    <property type="protein sequence ID" value="ES5_v2.g12397.t1"/>
    <property type="gene ID" value="ES5_v2.g12397"/>
</dbReference>